<feature type="region of interest" description="Disordered" evidence="2">
    <location>
        <begin position="313"/>
        <end position="340"/>
    </location>
</feature>
<reference evidence="4" key="1">
    <citation type="journal article" date="2020" name="Genome Biol.">
        <title>Gamete binning: chromosome-level and haplotype-resolved genome assembly enabled by high-throughput single-cell sequencing of gamete genomes.</title>
        <authorList>
            <person name="Campoy J.A."/>
            <person name="Sun H."/>
            <person name="Goel M."/>
            <person name="Jiao W.-B."/>
            <person name="Folz-Donahue K."/>
            <person name="Wang N."/>
            <person name="Rubio M."/>
            <person name="Liu C."/>
            <person name="Kukat C."/>
            <person name="Ruiz D."/>
            <person name="Huettel B."/>
            <person name="Schneeberger K."/>
        </authorList>
    </citation>
    <scope>NUCLEOTIDE SEQUENCE [LARGE SCALE GENOMIC DNA]</scope>
    <source>
        <strain evidence="4">cv. Rojo Pasion</strain>
    </source>
</reference>
<proteinExistence type="inferred from homology"/>
<evidence type="ECO:0000256" key="1">
    <source>
        <dbReference type="RuleBase" id="RU362006"/>
    </source>
</evidence>
<feature type="transmembrane region" description="Helical" evidence="1">
    <location>
        <begin position="75"/>
        <end position="96"/>
    </location>
</feature>
<name>A0A6J5Y9Q4_PRUAR</name>
<dbReference type="EMBL" id="CAEKKB010000008">
    <property type="protein sequence ID" value="CAB4320268.1"/>
    <property type="molecule type" value="Genomic_DNA"/>
</dbReference>
<sequence>MGFVGLVQFSLQCFDVLAWLLLSLVYPICCSIRAIEANSVSDFRKLNTYWVVFSLILLFEHAFMKLLKWLPLWPYFRLIIVFWLVIPHFGGAFNVYKHLICPCLSTHLQIVVNWFNKRKKSSFNSDNVFTEVERYAQEKGPEALEKVVASKSERTKSNPDEKEFKAVSSLESKEVSQAEPNLTGTENSRFPSTDIKEKAIGIASEIEVLNIPPLEKVQEWTSAVSQVTTQSDTSFNSYPDGKVHDAVYEKPKIENKAEAKLSQMETGTFATRETRYEKEQSKVRFVLKKKFIWRLKTQSFRRKTVNYLHSSMHGLSPMGKRHGSMDQQGKPSMHGLSPQP</sequence>
<dbReference type="OrthoDB" id="1155018at2759"/>
<dbReference type="Proteomes" id="UP000507245">
    <property type="component" value="Unassembled WGS sequence"/>
</dbReference>
<evidence type="ECO:0000313" key="4">
    <source>
        <dbReference type="Proteomes" id="UP000507245"/>
    </source>
</evidence>
<feature type="transmembrane region" description="Helical" evidence="1">
    <location>
        <begin position="47"/>
        <end position="63"/>
    </location>
</feature>
<dbReference type="PANTHER" id="PTHR12300:SF43">
    <property type="entry name" value="HVA22-LIKE PROTEIN"/>
    <property type="match status" value="1"/>
</dbReference>
<evidence type="ECO:0000313" key="3">
    <source>
        <dbReference type="EMBL" id="CAB4320268.1"/>
    </source>
</evidence>
<evidence type="ECO:0000256" key="2">
    <source>
        <dbReference type="SAM" id="MobiDB-lite"/>
    </source>
</evidence>
<keyword evidence="1" id="KW-0472">Membrane</keyword>
<accession>A0A6J5Y9Q4</accession>
<dbReference type="Pfam" id="PF03134">
    <property type="entry name" value="TB2_DP1_HVA22"/>
    <property type="match status" value="1"/>
</dbReference>
<keyword evidence="1" id="KW-1133">Transmembrane helix</keyword>
<dbReference type="InterPro" id="IPR004345">
    <property type="entry name" value="TB2_DP1_HVA22"/>
</dbReference>
<feature type="region of interest" description="Disordered" evidence="2">
    <location>
        <begin position="149"/>
        <end position="190"/>
    </location>
</feature>
<gene>
    <name evidence="3" type="ORF">ORAREDHAP_LOCUS48957</name>
</gene>
<protein>
    <recommendedName>
        <fullName evidence="1">HVA22-like protein</fullName>
    </recommendedName>
</protein>
<keyword evidence="1" id="KW-0812">Transmembrane</keyword>
<dbReference type="PANTHER" id="PTHR12300">
    <property type="entry name" value="HVA22-LIKE PROTEINS"/>
    <property type="match status" value="1"/>
</dbReference>
<feature type="compositionally biased region" description="Basic and acidic residues" evidence="2">
    <location>
        <begin position="151"/>
        <end position="176"/>
    </location>
</feature>
<dbReference type="GO" id="GO:0016020">
    <property type="term" value="C:membrane"/>
    <property type="evidence" value="ECO:0007669"/>
    <property type="project" value="UniProtKB-SubCell"/>
</dbReference>
<keyword evidence="4" id="KW-1185">Reference proteome</keyword>
<comment type="subcellular location">
    <subcellularLocation>
        <location evidence="1">Membrane</location>
        <topology evidence="1">Multi-pass membrane protein</topology>
    </subcellularLocation>
</comment>
<dbReference type="AlphaFoldDB" id="A0A6J5Y9Q4"/>
<feature type="compositionally biased region" description="Polar residues" evidence="2">
    <location>
        <begin position="178"/>
        <end position="190"/>
    </location>
</feature>
<comment type="similarity">
    <text evidence="1">Belongs to the DP1 family.</text>
</comment>
<organism evidence="3 4">
    <name type="scientific">Prunus armeniaca</name>
    <name type="common">Apricot</name>
    <name type="synonym">Armeniaca vulgaris</name>
    <dbReference type="NCBI Taxonomy" id="36596"/>
    <lineage>
        <taxon>Eukaryota</taxon>
        <taxon>Viridiplantae</taxon>
        <taxon>Streptophyta</taxon>
        <taxon>Embryophyta</taxon>
        <taxon>Tracheophyta</taxon>
        <taxon>Spermatophyta</taxon>
        <taxon>Magnoliopsida</taxon>
        <taxon>eudicotyledons</taxon>
        <taxon>Gunneridae</taxon>
        <taxon>Pentapetalae</taxon>
        <taxon>rosids</taxon>
        <taxon>fabids</taxon>
        <taxon>Rosales</taxon>
        <taxon>Rosaceae</taxon>
        <taxon>Amygdaloideae</taxon>
        <taxon>Amygdaleae</taxon>
        <taxon>Prunus</taxon>
    </lineage>
</organism>